<dbReference type="EMBL" id="CP126215">
    <property type="protein sequence ID" value="WIA17641.1"/>
    <property type="molecule type" value="Genomic_DNA"/>
</dbReference>
<keyword evidence="5" id="KW-1185">Reference proteome</keyword>
<feature type="region of interest" description="Disordered" evidence="2">
    <location>
        <begin position="220"/>
        <end position="304"/>
    </location>
</feature>
<evidence type="ECO:0000313" key="4">
    <source>
        <dbReference type="EMBL" id="WIA17641.1"/>
    </source>
</evidence>
<accession>A0ABY8UC23</accession>
<sequence length="1111" mass="111726">MLLIATSSSSNVFAAQAGSTCRITPQNRPTLTVQCHSSCQTCSRGAAGTPRAQRQCRCCKPGFFLAAGSTAAACTPCPAGQVGPLFGQTACRKCPRNLLSLKAGSRVCDGCPAGHGYVTVPVKLANGTTADLAACRQCLPGSIAPGGPLASTFCQACGQGRTTLPLPTPRTECAACRPGFGGKSCSPCKAGTYSRGGPADDVTGACIACPPGTTSSDGAAGFVLCQPINGSSPSPTPSPSPQPPSNPNPSPSPQPPTSPGPSPSPSPQPSPAVNGASPSPGPTGNNTNNTSPSPSPSPAPLNVLPNGTRFVANISAATNGLGNNDLAAALTEVVRNAVLNATAAAEDKAAVWVNTTIAANTVPLRRLQQFGGATYIIMASTTRDWQALQAATSSASLPPLLTTQLARFQRSLVNYAITFTNVTAGTFLNFFPPPPSPTPFVPPPIWQPPTTFTCAQLGHKCSAGTLKPGATVSGTQSTDAVCCNTCASFSCPAGLTRSPVLLLPGVAPSFRTCCDACAQFSCAPNAKRSPAPQINQAEASAELCCVLPPVERPQVELAVTASLCNAANNQLLALETWKQLTQGMSPADAALIVVEVQSCGTTSRRHLLQGVTIKMVITIRQSVTSEAAIQAATKVLIEAIGGPTVESLPPNATFSDLLATLNNIVSNSSSTDSTVVQELLASVNDAIVSANLTSVFDNATATVTVTTEPVSCRGQPTAAGASFSGCSGEINTNCTVGCNNGFGTVSSTCQANGTWSAVAGSCNTTAPTTQRPCSGRPTSSSSAVSFPDCTGPNSCTATCLGNTFPNPAPAASCDLSTGNWLTPTGQCSPIECPSVPTLPISNANWVAGCTNLSVGATCAALCSGEGTAPLATCTRTSPSSNTADWTLSQPGTCSPTYRRGATCANTNPGGSVTSFVCSRSSGLTLKASPAPSSINITGMTDTLASVACCDAVYASTVTCGAAVSCPQGWSAKPGSTSTLVNGLVVNGTDAVNRCCNQLYAANATCAAVTCNPGTVVGNSSTSINNLTIQQASDQCCVTPASPCSNTPNITALPSNATWNCSTTTPSGSTCVAACITGFTAVQGTSLQATCTNGTWASSGGNLNCTAPGHLH</sequence>
<name>A0ABY8UC23_TETOB</name>
<protein>
    <recommendedName>
        <fullName evidence="3">Sushi domain-containing protein</fullName>
    </recommendedName>
</protein>
<dbReference type="Gene3D" id="2.10.50.10">
    <property type="entry name" value="Tumor Necrosis Factor Receptor, subunit A, domain 2"/>
    <property type="match status" value="1"/>
</dbReference>
<dbReference type="InterPro" id="IPR009030">
    <property type="entry name" value="Growth_fac_rcpt_cys_sf"/>
</dbReference>
<evidence type="ECO:0000256" key="2">
    <source>
        <dbReference type="SAM" id="MobiDB-lite"/>
    </source>
</evidence>
<proteinExistence type="predicted"/>
<evidence type="ECO:0000313" key="5">
    <source>
        <dbReference type="Proteomes" id="UP001244341"/>
    </source>
</evidence>
<dbReference type="SUPFAM" id="SSF57184">
    <property type="entry name" value="Growth factor receptor domain"/>
    <property type="match status" value="2"/>
</dbReference>
<reference evidence="4 5" key="1">
    <citation type="submission" date="2023-05" db="EMBL/GenBank/DDBJ databases">
        <title>A 100% complete, gapless, phased diploid assembly of the Scenedesmus obliquus UTEX 3031 genome.</title>
        <authorList>
            <person name="Biondi T.C."/>
            <person name="Hanschen E.R."/>
            <person name="Kwon T."/>
            <person name="Eng W."/>
            <person name="Kruse C.P.S."/>
            <person name="Koehler S.I."/>
            <person name="Kunde Y."/>
            <person name="Gleasner C.D."/>
            <person name="You Mak K.T."/>
            <person name="Polle J."/>
            <person name="Hovde B.T."/>
            <person name="Starkenburg S.R."/>
        </authorList>
    </citation>
    <scope>NUCLEOTIDE SEQUENCE [LARGE SCALE GENOMIC DNA]</scope>
    <source>
        <strain evidence="4 5">DOE0152z</strain>
    </source>
</reference>
<feature type="compositionally biased region" description="Pro residues" evidence="2">
    <location>
        <begin position="234"/>
        <end position="270"/>
    </location>
</feature>
<dbReference type="PANTHER" id="PTHR46967">
    <property type="entry name" value="INSULIN-LIKE GROWTH FACTOR BINDING PROTEIN,N-TERMINAL"/>
    <property type="match status" value="1"/>
</dbReference>
<organism evidence="4 5">
    <name type="scientific">Tetradesmus obliquus</name>
    <name type="common">Green alga</name>
    <name type="synonym">Acutodesmus obliquus</name>
    <dbReference type="NCBI Taxonomy" id="3088"/>
    <lineage>
        <taxon>Eukaryota</taxon>
        <taxon>Viridiplantae</taxon>
        <taxon>Chlorophyta</taxon>
        <taxon>core chlorophytes</taxon>
        <taxon>Chlorophyceae</taxon>
        <taxon>CS clade</taxon>
        <taxon>Sphaeropleales</taxon>
        <taxon>Scenedesmaceae</taxon>
        <taxon>Tetradesmus</taxon>
    </lineage>
</organism>
<dbReference type="SMART" id="SM01411">
    <property type="entry name" value="Ephrin_rec_like"/>
    <property type="match status" value="3"/>
</dbReference>
<evidence type="ECO:0000256" key="1">
    <source>
        <dbReference type="ARBA" id="ARBA00023157"/>
    </source>
</evidence>
<feature type="domain" description="Sushi" evidence="3">
    <location>
        <begin position="1043"/>
        <end position="1104"/>
    </location>
</feature>
<feature type="compositionally biased region" description="Low complexity" evidence="2">
    <location>
        <begin position="282"/>
        <end position="292"/>
    </location>
</feature>
<keyword evidence="1" id="KW-1015">Disulfide bond</keyword>
<gene>
    <name evidence="4" type="ORF">OEZ85_014446</name>
</gene>
<evidence type="ECO:0000259" key="3">
    <source>
        <dbReference type="SMART" id="SM00032"/>
    </source>
</evidence>
<dbReference type="Proteomes" id="UP001244341">
    <property type="component" value="Chromosome 8b"/>
</dbReference>
<dbReference type="SMART" id="SM00032">
    <property type="entry name" value="CCP"/>
    <property type="match status" value="2"/>
</dbReference>
<dbReference type="PANTHER" id="PTHR46967:SF1">
    <property type="entry name" value="KERATIN-ASSOCIATED PROTEIN 16-1-LIKE"/>
    <property type="match status" value="1"/>
</dbReference>
<dbReference type="InterPro" id="IPR000436">
    <property type="entry name" value="Sushi_SCR_CCP_dom"/>
</dbReference>
<feature type="domain" description="Sushi" evidence="3">
    <location>
        <begin position="712"/>
        <end position="762"/>
    </location>
</feature>
<dbReference type="CDD" id="cd00033">
    <property type="entry name" value="CCP"/>
    <property type="match status" value="1"/>
</dbReference>
<dbReference type="PRINTS" id="PR01217">
    <property type="entry name" value="PRICHEXTENSN"/>
</dbReference>